<organism evidence="1 2">
    <name type="scientific">Polyplax serrata</name>
    <name type="common">Common mouse louse</name>
    <dbReference type="NCBI Taxonomy" id="468196"/>
    <lineage>
        <taxon>Eukaryota</taxon>
        <taxon>Metazoa</taxon>
        <taxon>Ecdysozoa</taxon>
        <taxon>Arthropoda</taxon>
        <taxon>Hexapoda</taxon>
        <taxon>Insecta</taxon>
        <taxon>Pterygota</taxon>
        <taxon>Neoptera</taxon>
        <taxon>Paraneoptera</taxon>
        <taxon>Psocodea</taxon>
        <taxon>Troctomorpha</taxon>
        <taxon>Phthiraptera</taxon>
        <taxon>Anoplura</taxon>
        <taxon>Polyplacidae</taxon>
        <taxon>Polyplax</taxon>
    </lineage>
</organism>
<feature type="non-terminal residue" evidence="1">
    <location>
        <position position="1"/>
    </location>
</feature>
<accession>A0ABR1ASS2</accession>
<proteinExistence type="predicted"/>
<sequence length="115" mass="12423">LESISYDSDRQTDGRMDGWPDDWTVVPSEVLRLCVSYYGKVPSTGRVRSLQVGTETSLGHEVNYSLFVGSTSFTSWTTSTVSTSRSLLMSLPPCLRDTETTPVVGLCGSSSSVGC</sequence>
<dbReference type="EMBL" id="JAWJWF010000045">
    <property type="protein sequence ID" value="KAK6626966.1"/>
    <property type="molecule type" value="Genomic_DNA"/>
</dbReference>
<dbReference type="Proteomes" id="UP001359485">
    <property type="component" value="Unassembled WGS sequence"/>
</dbReference>
<gene>
    <name evidence="1" type="ORF">RUM44_009443</name>
</gene>
<protein>
    <submittedName>
        <fullName evidence="1">Uncharacterized protein</fullName>
    </submittedName>
</protein>
<evidence type="ECO:0000313" key="1">
    <source>
        <dbReference type="EMBL" id="KAK6626966.1"/>
    </source>
</evidence>
<comment type="caution">
    <text evidence="1">The sequence shown here is derived from an EMBL/GenBank/DDBJ whole genome shotgun (WGS) entry which is preliminary data.</text>
</comment>
<name>A0ABR1ASS2_POLSC</name>
<keyword evidence="2" id="KW-1185">Reference proteome</keyword>
<reference evidence="1 2" key="1">
    <citation type="submission" date="2023-09" db="EMBL/GenBank/DDBJ databases">
        <title>Genomes of two closely related lineages of the louse Polyplax serrata with different host specificities.</title>
        <authorList>
            <person name="Martinu J."/>
            <person name="Tarabai H."/>
            <person name="Stefka J."/>
            <person name="Hypsa V."/>
        </authorList>
    </citation>
    <scope>NUCLEOTIDE SEQUENCE [LARGE SCALE GENOMIC DNA]</scope>
    <source>
        <strain evidence="1">98ZLc_SE</strain>
    </source>
</reference>
<evidence type="ECO:0000313" key="2">
    <source>
        <dbReference type="Proteomes" id="UP001359485"/>
    </source>
</evidence>